<name>A0AAD4G5U3_BOLED</name>
<dbReference type="PANTHER" id="PTHR36498">
    <property type="entry name" value="TATA-BINDING PROTEIN-ASSOCIATED FACTOR 172"/>
    <property type="match status" value="1"/>
</dbReference>
<reference evidence="2" key="1">
    <citation type="submission" date="2019-10" db="EMBL/GenBank/DDBJ databases">
        <authorList>
            <consortium name="DOE Joint Genome Institute"/>
            <person name="Kuo A."/>
            <person name="Miyauchi S."/>
            <person name="Kiss E."/>
            <person name="Drula E."/>
            <person name="Kohler A."/>
            <person name="Sanchez-Garcia M."/>
            <person name="Andreopoulos B."/>
            <person name="Barry K.W."/>
            <person name="Bonito G."/>
            <person name="Buee M."/>
            <person name="Carver A."/>
            <person name="Chen C."/>
            <person name="Cichocki N."/>
            <person name="Clum A."/>
            <person name="Culley D."/>
            <person name="Crous P.W."/>
            <person name="Fauchery L."/>
            <person name="Girlanda M."/>
            <person name="Hayes R."/>
            <person name="Keri Z."/>
            <person name="LaButti K."/>
            <person name="Lipzen A."/>
            <person name="Lombard V."/>
            <person name="Magnuson J."/>
            <person name="Maillard F."/>
            <person name="Morin E."/>
            <person name="Murat C."/>
            <person name="Nolan M."/>
            <person name="Ohm R."/>
            <person name="Pangilinan J."/>
            <person name="Pereira M."/>
            <person name="Perotto S."/>
            <person name="Peter M."/>
            <person name="Riley R."/>
            <person name="Sitrit Y."/>
            <person name="Stielow B."/>
            <person name="Szollosi G."/>
            <person name="Zifcakova L."/>
            <person name="Stursova M."/>
            <person name="Spatafora J.W."/>
            <person name="Tedersoo L."/>
            <person name="Vaario L.-M."/>
            <person name="Yamada A."/>
            <person name="Yan M."/>
            <person name="Wang P."/>
            <person name="Xu J."/>
            <person name="Bruns T."/>
            <person name="Baldrian P."/>
            <person name="Vilgalys R."/>
            <person name="Henrissat B."/>
            <person name="Grigoriev I.V."/>
            <person name="Hibbett D."/>
            <person name="Nagy L.G."/>
            <person name="Martin F.M."/>
        </authorList>
    </citation>
    <scope>NUCLEOTIDE SEQUENCE</scope>
    <source>
        <strain evidence="2">BED1</strain>
    </source>
</reference>
<dbReference type="InterPro" id="IPR044972">
    <property type="entry name" value="Mot1"/>
</dbReference>
<dbReference type="AlphaFoldDB" id="A0AAD4G5U3"/>
<reference evidence="2" key="2">
    <citation type="journal article" date="2020" name="Nat. Commun.">
        <title>Large-scale genome sequencing of mycorrhizal fungi provides insights into the early evolution of symbiotic traits.</title>
        <authorList>
            <person name="Miyauchi S."/>
            <person name="Kiss E."/>
            <person name="Kuo A."/>
            <person name="Drula E."/>
            <person name="Kohler A."/>
            <person name="Sanchez-Garcia M."/>
            <person name="Morin E."/>
            <person name="Andreopoulos B."/>
            <person name="Barry K.W."/>
            <person name="Bonito G."/>
            <person name="Buee M."/>
            <person name="Carver A."/>
            <person name="Chen C."/>
            <person name="Cichocki N."/>
            <person name="Clum A."/>
            <person name="Culley D."/>
            <person name="Crous P.W."/>
            <person name="Fauchery L."/>
            <person name="Girlanda M."/>
            <person name="Hayes R.D."/>
            <person name="Keri Z."/>
            <person name="LaButti K."/>
            <person name="Lipzen A."/>
            <person name="Lombard V."/>
            <person name="Magnuson J."/>
            <person name="Maillard F."/>
            <person name="Murat C."/>
            <person name="Nolan M."/>
            <person name="Ohm R.A."/>
            <person name="Pangilinan J."/>
            <person name="Pereira M.F."/>
            <person name="Perotto S."/>
            <person name="Peter M."/>
            <person name="Pfister S."/>
            <person name="Riley R."/>
            <person name="Sitrit Y."/>
            <person name="Stielow J.B."/>
            <person name="Szollosi G."/>
            <person name="Zifcakova L."/>
            <person name="Stursova M."/>
            <person name="Spatafora J.W."/>
            <person name="Tedersoo L."/>
            <person name="Vaario L.M."/>
            <person name="Yamada A."/>
            <person name="Yan M."/>
            <person name="Wang P."/>
            <person name="Xu J."/>
            <person name="Bruns T."/>
            <person name="Baldrian P."/>
            <person name="Vilgalys R."/>
            <person name="Dunand C."/>
            <person name="Henrissat B."/>
            <person name="Grigoriev I.V."/>
            <person name="Hibbett D."/>
            <person name="Nagy L.G."/>
            <person name="Martin F.M."/>
        </authorList>
    </citation>
    <scope>NUCLEOTIDE SEQUENCE</scope>
    <source>
        <strain evidence="2">BED1</strain>
    </source>
</reference>
<feature type="non-terminal residue" evidence="2">
    <location>
        <position position="1"/>
    </location>
</feature>
<comment type="caution">
    <text evidence="2">The sequence shown here is derived from an EMBL/GenBank/DDBJ whole genome shotgun (WGS) entry which is preliminary data.</text>
</comment>
<protein>
    <submittedName>
        <fullName evidence="2">Uncharacterized protein</fullName>
    </submittedName>
</protein>
<organism evidence="2 3">
    <name type="scientific">Boletus edulis BED1</name>
    <dbReference type="NCBI Taxonomy" id="1328754"/>
    <lineage>
        <taxon>Eukaryota</taxon>
        <taxon>Fungi</taxon>
        <taxon>Dikarya</taxon>
        <taxon>Basidiomycota</taxon>
        <taxon>Agaricomycotina</taxon>
        <taxon>Agaricomycetes</taxon>
        <taxon>Agaricomycetidae</taxon>
        <taxon>Boletales</taxon>
        <taxon>Boletineae</taxon>
        <taxon>Boletaceae</taxon>
        <taxon>Boletoideae</taxon>
        <taxon>Boletus</taxon>
    </lineage>
</organism>
<accession>A0AAD4G5U3</accession>
<gene>
    <name evidence="2" type="ORF">L210DRAFT_3356721</name>
</gene>
<dbReference type="Proteomes" id="UP001194468">
    <property type="component" value="Unassembled WGS sequence"/>
</dbReference>
<dbReference type="GO" id="GO:0017025">
    <property type="term" value="F:TBP-class protein binding"/>
    <property type="evidence" value="ECO:0007669"/>
    <property type="project" value="InterPro"/>
</dbReference>
<proteinExistence type="predicted"/>
<evidence type="ECO:0000313" key="3">
    <source>
        <dbReference type="Proteomes" id="UP001194468"/>
    </source>
</evidence>
<feature type="non-terminal residue" evidence="2">
    <location>
        <position position="71"/>
    </location>
</feature>
<evidence type="ECO:0000313" key="2">
    <source>
        <dbReference type="EMBL" id="KAF8417376.1"/>
    </source>
</evidence>
<dbReference type="PANTHER" id="PTHR36498:SF1">
    <property type="entry name" value="TATA-BINDING PROTEIN-ASSOCIATED FACTOR 172"/>
    <property type="match status" value="1"/>
</dbReference>
<evidence type="ECO:0000256" key="1">
    <source>
        <dbReference type="SAM" id="MobiDB-lite"/>
    </source>
</evidence>
<dbReference type="GO" id="GO:0003677">
    <property type="term" value="F:DNA binding"/>
    <property type="evidence" value="ECO:0007669"/>
    <property type="project" value="InterPro"/>
</dbReference>
<feature type="region of interest" description="Disordered" evidence="1">
    <location>
        <begin position="1"/>
        <end position="21"/>
    </location>
</feature>
<dbReference type="GO" id="GO:0016887">
    <property type="term" value="F:ATP hydrolysis activity"/>
    <property type="evidence" value="ECO:0007669"/>
    <property type="project" value="InterPro"/>
</dbReference>
<keyword evidence="3" id="KW-1185">Reference proteome</keyword>
<sequence>KVVIDPSKGGAISPKSPQQSNALEVPQGSWVWGGIVSLLEVDLFSPTWETRHGAAMALRELLKTQGASGGM</sequence>
<dbReference type="EMBL" id="WHUW01000223">
    <property type="protein sequence ID" value="KAF8417376.1"/>
    <property type="molecule type" value="Genomic_DNA"/>
</dbReference>